<dbReference type="InterPro" id="IPR021586">
    <property type="entry name" value="Tscrpt_reg_TrmB_C"/>
</dbReference>
<accession>A0ABU6MHC7</accession>
<dbReference type="InterPro" id="IPR051797">
    <property type="entry name" value="TrmB-like"/>
</dbReference>
<name>A0ABU6MHC7_9BACI</name>
<dbReference type="SUPFAM" id="SSF46785">
    <property type="entry name" value="Winged helix' DNA-binding domain"/>
    <property type="match status" value="1"/>
</dbReference>
<keyword evidence="4" id="KW-1185">Reference proteome</keyword>
<feature type="domain" description="Transcription regulator TrmB C-terminal" evidence="2">
    <location>
        <begin position="101"/>
        <end position="223"/>
    </location>
</feature>
<feature type="domain" description="Transcription regulator TrmB N-terminal" evidence="1">
    <location>
        <begin position="2"/>
        <end position="71"/>
    </location>
</feature>
<dbReference type="Gene3D" id="1.10.10.10">
    <property type="entry name" value="Winged helix-like DNA-binding domain superfamily/Winged helix DNA-binding domain"/>
    <property type="match status" value="1"/>
</dbReference>
<dbReference type="PANTHER" id="PTHR34293">
    <property type="entry name" value="HTH-TYPE TRANSCRIPTIONAL REGULATOR TRMBL2"/>
    <property type="match status" value="1"/>
</dbReference>
<dbReference type="PANTHER" id="PTHR34293:SF1">
    <property type="entry name" value="HTH-TYPE TRANSCRIPTIONAL REGULATOR TRMBL2"/>
    <property type="match status" value="1"/>
</dbReference>
<dbReference type="InterPro" id="IPR036388">
    <property type="entry name" value="WH-like_DNA-bd_sf"/>
</dbReference>
<comment type="caution">
    <text evidence="3">The sequence shown here is derived from an EMBL/GenBank/DDBJ whole genome shotgun (WGS) entry which is preliminary data.</text>
</comment>
<dbReference type="CDD" id="cd09124">
    <property type="entry name" value="PLDc_like_TrmB_middle"/>
    <property type="match status" value="1"/>
</dbReference>
<dbReference type="Pfam" id="PF01978">
    <property type="entry name" value="TrmB"/>
    <property type="match status" value="1"/>
</dbReference>
<proteinExistence type="predicted"/>
<dbReference type="EMBL" id="JARMAB010000020">
    <property type="protein sequence ID" value="MED1204087.1"/>
    <property type="molecule type" value="Genomic_DNA"/>
</dbReference>
<evidence type="ECO:0000313" key="4">
    <source>
        <dbReference type="Proteomes" id="UP001341444"/>
    </source>
</evidence>
<protein>
    <submittedName>
        <fullName evidence="3">TrmB family transcriptional regulator</fullName>
    </submittedName>
</protein>
<evidence type="ECO:0000313" key="3">
    <source>
        <dbReference type="EMBL" id="MED1204087.1"/>
    </source>
</evidence>
<dbReference type="InterPro" id="IPR002831">
    <property type="entry name" value="Tscrpt_reg_TrmB_N"/>
</dbReference>
<dbReference type="InterPro" id="IPR036390">
    <property type="entry name" value="WH_DNA-bd_sf"/>
</dbReference>
<organism evidence="3 4">
    <name type="scientific">Heyndrickxia acidicola</name>
    <dbReference type="NCBI Taxonomy" id="209389"/>
    <lineage>
        <taxon>Bacteria</taxon>
        <taxon>Bacillati</taxon>
        <taxon>Bacillota</taxon>
        <taxon>Bacilli</taxon>
        <taxon>Bacillales</taxon>
        <taxon>Bacillaceae</taxon>
        <taxon>Heyndrickxia</taxon>
    </lineage>
</organism>
<dbReference type="Pfam" id="PF11495">
    <property type="entry name" value="Regulator_TrmB"/>
    <property type="match status" value="1"/>
</dbReference>
<reference evidence="3 4" key="1">
    <citation type="submission" date="2023-03" db="EMBL/GenBank/DDBJ databases">
        <title>Bacillus Genome Sequencing.</title>
        <authorList>
            <person name="Dunlap C."/>
        </authorList>
    </citation>
    <scope>NUCLEOTIDE SEQUENCE [LARGE SCALE GENOMIC DNA]</scope>
    <source>
        <strain evidence="3 4">B-23453</strain>
    </source>
</reference>
<gene>
    <name evidence="3" type="ORF">P4T90_13590</name>
</gene>
<dbReference type="RefSeq" id="WP_066263827.1">
    <property type="nucleotide sequence ID" value="NZ_JARMAB010000020.1"/>
</dbReference>
<sequence>MLQQFGFTQYESQVYQALITSGQVLDATGIVKMSGVPRSKVYEVLQRLLEKGMILESTTEKKRLYSALPLEAAIEKLKAHFESNVQEMKKVHRKSAPVDDRVWTLKDNHSIQSVMKELLDGARKSIIISGWEDDLQFYLPLLEEKYKHGLKIHIHVIGVIESIIPSIITLIPDSRHEHLERSRILIVDEQEILFAGIEESKWQSIRTQSRPMVKFFTEFFYHDVALTQITQKYRDTIMEDEEIQKILFNLRY</sequence>
<evidence type="ECO:0000259" key="2">
    <source>
        <dbReference type="Pfam" id="PF11495"/>
    </source>
</evidence>
<dbReference type="Proteomes" id="UP001341444">
    <property type="component" value="Unassembled WGS sequence"/>
</dbReference>
<evidence type="ECO:0000259" key="1">
    <source>
        <dbReference type="Pfam" id="PF01978"/>
    </source>
</evidence>